<evidence type="ECO:0000256" key="2">
    <source>
        <dbReference type="ARBA" id="ARBA00007193"/>
    </source>
</evidence>
<dbReference type="AlphaFoldDB" id="A0A834MD14"/>
<keyword evidence="9 13" id="KW-0472">Membrane</keyword>
<evidence type="ECO:0000256" key="3">
    <source>
        <dbReference type="ARBA" id="ARBA00022448"/>
    </source>
</evidence>
<dbReference type="Gene3D" id="1.10.287.770">
    <property type="entry name" value="YojJ-like"/>
    <property type="match status" value="1"/>
</dbReference>
<evidence type="ECO:0000256" key="6">
    <source>
        <dbReference type="ARBA" id="ARBA00022989"/>
    </source>
</evidence>
<dbReference type="PANTHER" id="PTHR11690:SF253">
    <property type="entry name" value="PICKPOCKET 18-RELATED"/>
    <property type="match status" value="1"/>
</dbReference>
<evidence type="ECO:0000256" key="4">
    <source>
        <dbReference type="ARBA" id="ARBA00022461"/>
    </source>
</evidence>
<dbReference type="OrthoDB" id="6436100at2759"/>
<evidence type="ECO:0000256" key="11">
    <source>
        <dbReference type="ARBA" id="ARBA00023303"/>
    </source>
</evidence>
<organism evidence="14 15">
    <name type="scientific">Rhynchophorus ferrugineus</name>
    <name type="common">Red palm weevil</name>
    <name type="synonym">Curculio ferrugineus</name>
    <dbReference type="NCBI Taxonomy" id="354439"/>
    <lineage>
        <taxon>Eukaryota</taxon>
        <taxon>Metazoa</taxon>
        <taxon>Ecdysozoa</taxon>
        <taxon>Arthropoda</taxon>
        <taxon>Hexapoda</taxon>
        <taxon>Insecta</taxon>
        <taxon>Pterygota</taxon>
        <taxon>Neoptera</taxon>
        <taxon>Endopterygota</taxon>
        <taxon>Coleoptera</taxon>
        <taxon>Polyphaga</taxon>
        <taxon>Cucujiformia</taxon>
        <taxon>Curculionidae</taxon>
        <taxon>Dryophthorinae</taxon>
        <taxon>Rhynchophorus</taxon>
    </lineage>
</organism>
<evidence type="ECO:0000256" key="9">
    <source>
        <dbReference type="ARBA" id="ARBA00023136"/>
    </source>
</evidence>
<comment type="caution">
    <text evidence="14">The sequence shown here is derived from an EMBL/GenBank/DDBJ whole genome shotgun (WGS) entry which is preliminary data.</text>
</comment>
<sequence length="505" mass="58184">MKPQNQSTSDIINNFLKYSTIPICKYLNKSSKCERTFWLSVLLFGITSTIVVTMFIYNGWITEPTFVTLEPSSLPITEVEFPGIALCNMNKISKIKAEKLAEEIHKNNLNEPMSVILQTVQLLGSLYDFSIAGFSRFAKYQDILDSYINSTDLTKTLLNLMVPCDEMLFNCSWNSVTYDCKDIFQTRLSDSGFCCMFNYVRASTRPDLYDEHINRPIPTEVKHFEGRNLGNGLSVTINNNLSDYFYTTMATQGILLKAFFPADYPDLSSGSLKEVVIRENSEVFIQLDPNNLKCDNQIRSMPRSLRKCKFFDEENVGFGEYSSSNCYVVCKIKSYLALCNCIPFMFPILSQVDRETIRFCSIIDIPCLNKFQNKILRYYPNDINLAEQPELQLEYHDSLECNCIPNCNDMDFDVNINEVEFHNVNESYQHSSKIHLFTTSAYTNLFKKTSTITWYEALSNFGGIMSLFLGISMMTIVEMLFVCVKITWVNLKIHKHPLEKKFITY</sequence>
<evidence type="ECO:0000256" key="8">
    <source>
        <dbReference type="ARBA" id="ARBA00023065"/>
    </source>
</evidence>
<dbReference type="Pfam" id="PF00858">
    <property type="entry name" value="ASC"/>
    <property type="match status" value="1"/>
</dbReference>
<evidence type="ECO:0000313" key="14">
    <source>
        <dbReference type="EMBL" id="KAF7279268.1"/>
    </source>
</evidence>
<keyword evidence="11 12" id="KW-0407">Ion channel</keyword>
<comment type="subcellular location">
    <subcellularLocation>
        <location evidence="1">Membrane</location>
        <topology evidence="1">Multi-pass membrane protein</topology>
    </subcellularLocation>
</comment>
<keyword evidence="3 12" id="KW-0813">Transport</keyword>
<reference evidence="14" key="1">
    <citation type="submission" date="2020-08" db="EMBL/GenBank/DDBJ databases">
        <title>Genome sequencing and assembly of the red palm weevil Rhynchophorus ferrugineus.</title>
        <authorList>
            <person name="Dias G.B."/>
            <person name="Bergman C.M."/>
            <person name="Manee M."/>
        </authorList>
    </citation>
    <scope>NUCLEOTIDE SEQUENCE</scope>
    <source>
        <strain evidence="14">AA-2017</strain>
        <tissue evidence="14">Whole larva</tissue>
    </source>
</reference>
<gene>
    <name evidence="14" type="ORF">GWI33_007465</name>
</gene>
<keyword evidence="6 13" id="KW-1133">Transmembrane helix</keyword>
<evidence type="ECO:0000256" key="1">
    <source>
        <dbReference type="ARBA" id="ARBA00004141"/>
    </source>
</evidence>
<comment type="similarity">
    <text evidence="2 12">Belongs to the amiloride-sensitive sodium channel (TC 1.A.6) family.</text>
</comment>
<keyword evidence="10 12" id="KW-0739">Sodium transport</keyword>
<dbReference type="Proteomes" id="UP000625711">
    <property type="component" value="Unassembled WGS sequence"/>
</dbReference>
<keyword evidence="15" id="KW-1185">Reference proteome</keyword>
<evidence type="ECO:0000256" key="13">
    <source>
        <dbReference type="SAM" id="Phobius"/>
    </source>
</evidence>
<dbReference type="PANTHER" id="PTHR11690">
    <property type="entry name" value="AMILORIDE-SENSITIVE SODIUM CHANNEL-RELATED"/>
    <property type="match status" value="1"/>
</dbReference>
<evidence type="ECO:0000256" key="12">
    <source>
        <dbReference type="RuleBase" id="RU000679"/>
    </source>
</evidence>
<dbReference type="Gene3D" id="2.60.470.10">
    <property type="entry name" value="Acid-sensing ion channels like domains"/>
    <property type="match status" value="1"/>
</dbReference>
<keyword evidence="5 12" id="KW-0812">Transmembrane</keyword>
<accession>A0A834MD14</accession>
<keyword evidence="7" id="KW-0915">Sodium</keyword>
<evidence type="ECO:0000313" key="15">
    <source>
        <dbReference type="Proteomes" id="UP000625711"/>
    </source>
</evidence>
<name>A0A834MD14_RHYFE</name>
<keyword evidence="4 12" id="KW-0894">Sodium channel</keyword>
<feature type="transmembrane region" description="Helical" evidence="13">
    <location>
        <begin position="467"/>
        <end position="491"/>
    </location>
</feature>
<dbReference type="GO" id="GO:0015280">
    <property type="term" value="F:ligand-gated sodium channel activity"/>
    <property type="evidence" value="ECO:0007669"/>
    <property type="project" value="TreeGrafter"/>
</dbReference>
<proteinExistence type="inferred from homology"/>
<evidence type="ECO:0000256" key="10">
    <source>
        <dbReference type="ARBA" id="ARBA00023201"/>
    </source>
</evidence>
<protein>
    <submittedName>
        <fullName evidence="14">Uncharacterized protein</fullName>
    </submittedName>
</protein>
<dbReference type="PRINTS" id="PR01078">
    <property type="entry name" value="AMINACHANNEL"/>
</dbReference>
<evidence type="ECO:0000256" key="7">
    <source>
        <dbReference type="ARBA" id="ARBA00023053"/>
    </source>
</evidence>
<keyword evidence="8 12" id="KW-0406">Ion transport</keyword>
<dbReference type="EMBL" id="JAACXV010000371">
    <property type="protein sequence ID" value="KAF7279268.1"/>
    <property type="molecule type" value="Genomic_DNA"/>
</dbReference>
<dbReference type="GO" id="GO:0005886">
    <property type="term" value="C:plasma membrane"/>
    <property type="evidence" value="ECO:0007669"/>
    <property type="project" value="TreeGrafter"/>
</dbReference>
<evidence type="ECO:0000256" key="5">
    <source>
        <dbReference type="ARBA" id="ARBA00022692"/>
    </source>
</evidence>
<dbReference type="InterPro" id="IPR001873">
    <property type="entry name" value="ENaC"/>
</dbReference>
<feature type="transmembrane region" description="Helical" evidence="13">
    <location>
        <begin position="37"/>
        <end position="60"/>
    </location>
</feature>